<evidence type="ECO:0000313" key="4">
    <source>
        <dbReference type="Proteomes" id="UP000537592"/>
    </source>
</evidence>
<dbReference type="Gene3D" id="3.50.50.60">
    <property type="entry name" value="FAD/NAD(P)-binding domain"/>
    <property type="match status" value="1"/>
</dbReference>
<dbReference type="Pfam" id="PF01266">
    <property type="entry name" value="DAO"/>
    <property type="match status" value="1"/>
</dbReference>
<dbReference type="Proteomes" id="UP000537592">
    <property type="component" value="Unassembled WGS sequence"/>
</dbReference>
<gene>
    <name evidence="3" type="ORF">FHS81_000338</name>
</gene>
<dbReference type="EMBL" id="JACICC010000001">
    <property type="protein sequence ID" value="MBB3808284.1"/>
    <property type="molecule type" value="Genomic_DNA"/>
</dbReference>
<comment type="caution">
    <text evidence="3">The sequence shown here is derived from an EMBL/GenBank/DDBJ whole genome shotgun (WGS) entry which is preliminary data.</text>
</comment>
<protein>
    <submittedName>
        <fullName evidence="3">Gamma-glutamylputrescine oxidase</fullName>
        <ecNumber evidence="3">1.4.3.-</ecNumber>
    </submittedName>
</protein>
<dbReference type="GO" id="GO:0016491">
    <property type="term" value="F:oxidoreductase activity"/>
    <property type="evidence" value="ECO:0007669"/>
    <property type="project" value="UniProtKB-KW"/>
</dbReference>
<dbReference type="PANTHER" id="PTHR13847">
    <property type="entry name" value="SARCOSINE DEHYDROGENASE-RELATED"/>
    <property type="match status" value="1"/>
</dbReference>
<organism evidence="3 4">
    <name type="scientific">Pseudochelatococcus contaminans</name>
    <dbReference type="NCBI Taxonomy" id="1538103"/>
    <lineage>
        <taxon>Bacteria</taxon>
        <taxon>Pseudomonadati</taxon>
        <taxon>Pseudomonadota</taxon>
        <taxon>Alphaproteobacteria</taxon>
        <taxon>Hyphomicrobiales</taxon>
        <taxon>Chelatococcaceae</taxon>
        <taxon>Pseudochelatococcus</taxon>
    </lineage>
</organism>
<dbReference type="AlphaFoldDB" id="A0A7W5Z1T3"/>
<dbReference type="GO" id="GO:0005737">
    <property type="term" value="C:cytoplasm"/>
    <property type="evidence" value="ECO:0007669"/>
    <property type="project" value="TreeGrafter"/>
</dbReference>
<dbReference type="EC" id="1.4.3.-" evidence="3"/>
<dbReference type="RefSeq" id="WP_183750296.1">
    <property type="nucleotide sequence ID" value="NZ_JACICC010000001.1"/>
</dbReference>
<accession>A0A7W5Z1T3</accession>
<dbReference type="InterPro" id="IPR036188">
    <property type="entry name" value="FAD/NAD-bd_sf"/>
</dbReference>
<name>A0A7W5Z1T3_9HYPH</name>
<dbReference type="SUPFAM" id="SSF51905">
    <property type="entry name" value="FAD/NAD(P)-binding domain"/>
    <property type="match status" value="1"/>
</dbReference>
<dbReference type="InterPro" id="IPR006076">
    <property type="entry name" value="FAD-dep_OxRdtase"/>
</dbReference>
<evidence type="ECO:0000259" key="2">
    <source>
        <dbReference type="Pfam" id="PF01266"/>
    </source>
</evidence>
<sequence length="426" mass="45606">MAPSLLTNLYGAVPDTAAPRPAVAGDDTADVCIVGAGFTGLGAALTLARAGVGVRVVEALAVGGGASGVNGGQVHPGQRRDQAWLESHVGTERARALWDIAEEARIWLQTVIADDAIACDFRPGLLSIAHRPRHFRMLAEDAEHLARIYGVDGLEVLEGAAIEKYTHMRGAHGGVFNPHGGQLDPLALTRGLARAAEAHGARIHERSRVRQVVADGDDWRVVTNGGTVRARSVLLTGDGSLGDLSPLTASHVMPLVNFMIATAPLETGLADSVLSEPIAASDTRFVVNYFRRTDDNRIIFGGGESYGDNLPDDFERRVRERMLGLYPQLRDAPITHGWGGRLGITMTRLPFVRRPDNGFYIASGFSGQGVMLGPYTGRIVAEAMLGDDSRFRQLASLPVPPLPGGRWLRRPLLTAAMIGFGLLDRL</sequence>
<evidence type="ECO:0000256" key="1">
    <source>
        <dbReference type="ARBA" id="ARBA00023002"/>
    </source>
</evidence>
<reference evidence="3 4" key="1">
    <citation type="submission" date="2020-08" db="EMBL/GenBank/DDBJ databases">
        <title>Genomic Encyclopedia of Type Strains, Phase IV (KMG-IV): sequencing the most valuable type-strain genomes for metagenomic binning, comparative biology and taxonomic classification.</title>
        <authorList>
            <person name="Goeker M."/>
        </authorList>
    </citation>
    <scope>NUCLEOTIDE SEQUENCE [LARGE SCALE GENOMIC DNA]</scope>
    <source>
        <strain evidence="3 4">DSM 28760</strain>
    </source>
</reference>
<proteinExistence type="predicted"/>
<evidence type="ECO:0000313" key="3">
    <source>
        <dbReference type="EMBL" id="MBB3808284.1"/>
    </source>
</evidence>
<dbReference type="Gene3D" id="3.30.9.10">
    <property type="entry name" value="D-Amino Acid Oxidase, subunit A, domain 2"/>
    <property type="match status" value="1"/>
</dbReference>
<dbReference type="PANTHER" id="PTHR13847:SF281">
    <property type="entry name" value="FAD DEPENDENT OXIDOREDUCTASE DOMAIN-CONTAINING PROTEIN"/>
    <property type="match status" value="1"/>
</dbReference>
<feature type="domain" description="FAD dependent oxidoreductase" evidence="2">
    <location>
        <begin position="30"/>
        <end position="382"/>
    </location>
</feature>
<keyword evidence="1 3" id="KW-0560">Oxidoreductase</keyword>
<keyword evidence="4" id="KW-1185">Reference proteome</keyword>